<dbReference type="EMBL" id="BNDW01000065">
    <property type="protein sequence ID" value="GHI24615.1"/>
    <property type="molecule type" value="Genomic_DNA"/>
</dbReference>
<evidence type="ECO:0000313" key="3">
    <source>
        <dbReference type="Proteomes" id="UP001052739"/>
    </source>
</evidence>
<feature type="compositionally biased region" description="Polar residues" evidence="1">
    <location>
        <begin position="1"/>
        <end position="12"/>
    </location>
</feature>
<feature type="region of interest" description="Disordered" evidence="1">
    <location>
        <begin position="1"/>
        <end position="96"/>
    </location>
</feature>
<organism evidence="2 3">
    <name type="scientific">Streptomyces hydrogenans</name>
    <dbReference type="NCBI Taxonomy" id="1873719"/>
    <lineage>
        <taxon>Bacteria</taxon>
        <taxon>Bacillati</taxon>
        <taxon>Actinomycetota</taxon>
        <taxon>Actinomycetes</taxon>
        <taxon>Kitasatosporales</taxon>
        <taxon>Streptomycetaceae</taxon>
        <taxon>Streptomyces</taxon>
    </lineage>
</organism>
<comment type="caution">
    <text evidence="2">The sequence shown here is derived from an EMBL/GenBank/DDBJ whole genome shotgun (WGS) entry which is preliminary data.</text>
</comment>
<evidence type="ECO:0000313" key="2">
    <source>
        <dbReference type="EMBL" id="GHI24615.1"/>
    </source>
</evidence>
<accession>A0ABQ3PHV8</accession>
<sequence>MKTSIGQGTDRSPSFIRTVPSAGEEATTAPISATTAGDTPLQRFGAPQRHHRAEQQQHRRCSGGESGPDTGGGGVLLHRADGDPDGPPAGPPCGWW</sequence>
<dbReference type="Proteomes" id="UP001052739">
    <property type="component" value="Unassembled WGS sequence"/>
</dbReference>
<evidence type="ECO:0000256" key="1">
    <source>
        <dbReference type="SAM" id="MobiDB-lite"/>
    </source>
</evidence>
<gene>
    <name evidence="2" type="ORF">Shyd_59860</name>
</gene>
<reference evidence="2" key="1">
    <citation type="submission" date="2024-05" db="EMBL/GenBank/DDBJ databases">
        <title>Whole genome shotgun sequence of Streptomyces hydrogenans NBRC 13475.</title>
        <authorList>
            <person name="Komaki H."/>
            <person name="Tamura T."/>
        </authorList>
    </citation>
    <scope>NUCLEOTIDE SEQUENCE</scope>
    <source>
        <strain evidence="2">NBRC 13475</strain>
    </source>
</reference>
<proteinExistence type="predicted"/>
<feature type="compositionally biased region" description="Gly residues" evidence="1">
    <location>
        <begin position="64"/>
        <end position="75"/>
    </location>
</feature>
<name>A0ABQ3PHV8_9ACTN</name>
<protein>
    <submittedName>
        <fullName evidence="2">Uncharacterized protein</fullName>
    </submittedName>
</protein>
<feature type="compositionally biased region" description="Pro residues" evidence="1">
    <location>
        <begin position="85"/>
        <end position="96"/>
    </location>
</feature>
<keyword evidence="3" id="KW-1185">Reference proteome</keyword>